<evidence type="ECO:0000256" key="5">
    <source>
        <dbReference type="ARBA" id="ARBA00022832"/>
    </source>
</evidence>
<gene>
    <name evidence="21" type="ORF">GOMPHAMPRED_002560</name>
</gene>
<comment type="pathway">
    <text evidence="2">Lipid metabolism.</text>
</comment>
<keyword evidence="6" id="KW-0521">NADP</keyword>
<sequence>MKESEFFSPYRSDGKLFGFVCVVTGSSSPIGKAVLHELAAHGAANLFACIPTSSTADVGDALLKEMTEVYPNTKVVPYPLDVTDENDTLAFIDNILDDCGRLDVWVCASGLLGPASIEDTGPPQIQKCFEVNTVAPFLALKYARRAMEKTCGKKNYPNSAPKDSPYGSIIVIGSIASTYGGCWGPAYTMSMHAALGVVRSGVAVLKGSNIRINAISPGQIDIGIDLSKFDMRGMSDALPPAQLQSKEAQKANIGLERVGNPIEVARVAGFLASGFSAYITGCNMVVDGGASTMCPLTSPI</sequence>
<dbReference type="PRINTS" id="PR00081">
    <property type="entry name" value="GDHRDH"/>
</dbReference>
<evidence type="ECO:0000256" key="3">
    <source>
        <dbReference type="ARBA" id="ARBA00022516"/>
    </source>
</evidence>
<evidence type="ECO:0000256" key="1">
    <source>
        <dbReference type="ARBA" id="ARBA00004275"/>
    </source>
</evidence>
<keyword evidence="22" id="KW-1185">Reference proteome</keyword>
<dbReference type="CDD" id="cd05233">
    <property type="entry name" value="SDR_c"/>
    <property type="match status" value="1"/>
</dbReference>
<dbReference type="Pfam" id="PF13561">
    <property type="entry name" value="adh_short_C2"/>
    <property type="match status" value="1"/>
</dbReference>
<evidence type="ECO:0000256" key="13">
    <source>
        <dbReference type="ARBA" id="ARBA00038849"/>
    </source>
</evidence>
<dbReference type="EC" id="1.3.1.38" evidence="13"/>
<evidence type="ECO:0000256" key="11">
    <source>
        <dbReference type="ARBA" id="ARBA00037124"/>
    </source>
</evidence>
<dbReference type="InterPro" id="IPR036291">
    <property type="entry name" value="NAD(P)-bd_dom_sf"/>
</dbReference>
<comment type="caution">
    <text evidence="21">The sequence shown here is derived from an EMBL/GenBank/DDBJ whole genome shotgun (WGS) entry which is preliminary data.</text>
</comment>
<evidence type="ECO:0000256" key="4">
    <source>
        <dbReference type="ARBA" id="ARBA00022553"/>
    </source>
</evidence>
<evidence type="ECO:0000256" key="10">
    <source>
        <dbReference type="ARBA" id="ARBA00023160"/>
    </source>
</evidence>
<evidence type="ECO:0000256" key="2">
    <source>
        <dbReference type="ARBA" id="ARBA00005189"/>
    </source>
</evidence>
<comment type="catalytic activity">
    <reaction evidence="18">
        <text>a (2E)-enoyl-CoA + NADPH + H(+) = a 2,3-saturated acyl-CoA + NADP(+)</text>
        <dbReference type="Rhea" id="RHEA:33763"/>
        <dbReference type="ChEBI" id="CHEBI:15378"/>
        <dbReference type="ChEBI" id="CHEBI:57783"/>
        <dbReference type="ChEBI" id="CHEBI:58349"/>
        <dbReference type="ChEBI" id="CHEBI:58856"/>
        <dbReference type="ChEBI" id="CHEBI:65111"/>
        <dbReference type="EC" id="1.3.1.38"/>
    </reaction>
    <physiologicalReaction direction="left-to-right" evidence="18">
        <dbReference type="Rhea" id="RHEA:33764"/>
    </physiologicalReaction>
</comment>
<keyword evidence="10" id="KW-0275">Fatty acid biosynthesis</keyword>
<organism evidence="21 22">
    <name type="scientific">Gomphillus americanus</name>
    <dbReference type="NCBI Taxonomy" id="1940652"/>
    <lineage>
        <taxon>Eukaryota</taxon>
        <taxon>Fungi</taxon>
        <taxon>Dikarya</taxon>
        <taxon>Ascomycota</taxon>
        <taxon>Pezizomycotina</taxon>
        <taxon>Lecanoromycetes</taxon>
        <taxon>OSLEUM clade</taxon>
        <taxon>Ostropomycetidae</taxon>
        <taxon>Ostropales</taxon>
        <taxon>Graphidaceae</taxon>
        <taxon>Gomphilloideae</taxon>
        <taxon>Gomphillus</taxon>
    </lineage>
</organism>
<dbReference type="PANTHER" id="PTHR24317:SF7">
    <property type="entry name" value="PEROXISOMAL TRANS-2-ENOYL-COA REDUCTASE"/>
    <property type="match status" value="1"/>
</dbReference>
<comment type="function">
    <text evidence="11">Participates in chain elongation of fatty acids. Catalyzes the reduction of trans-2-enoyl-CoAs of varying chain lengths from 6:1 to 16:1, having maximum activity with 10:1 CoA. Has no 2,4-dienoyl-CoA reductase activity.</text>
</comment>
<comment type="catalytic activity">
    <reaction evidence="16">
        <text>(2E)-tetradecenoyl-CoA + NADPH + H(+) = tetradecanoyl-CoA + NADP(+)</text>
        <dbReference type="Rhea" id="RHEA:44968"/>
        <dbReference type="ChEBI" id="CHEBI:15378"/>
        <dbReference type="ChEBI" id="CHEBI:57385"/>
        <dbReference type="ChEBI" id="CHEBI:57783"/>
        <dbReference type="ChEBI" id="CHEBI:58349"/>
        <dbReference type="ChEBI" id="CHEBI:61405"/>
    </reaction>
    <physiologicalReaction direction="left-to-right" evidence="16">
        <dbReference type="Rhea" id="RHEA:44969"/>
    </physiologicalReaction>
</comment>
<comment type="subcellular location">
    <subcellularLocation>
        <location evidence="1">Peroxisome</location>
    </subcellularLocation>
</comment>
<evidence type="ECO:0000256" key="6">
    <source>
        <dbReference type="ARBA" id="ARBA00022857"/>
    </source>
</evidence>
<name>A0A8H3IIU7_9LECA</name>
<dbReference type="PANTHER" id="PTHR24317">
    <property type="entry name" value="PEROXISOMAL TRANS-2-ENOYL-COA REDUCTASE"/>
    <property type="match status" value="1"/>
</dbReference>
<keyword evidence="8" id="KW-0443">Lipid metabolism</keyword>
<evidence type="ECO:0000256" key="19">
    <source>
        <dbReference type="ARBA" id="ARBA00049386"/>
    </source>
</evidence>
<evidence type="ECO:0000256" key="12">
    <source>
        <dbReference type="ARBA" id="ARBA00038622"/>
    </source>
</evidence>
<comment type="catalytic activity">
    <reaction evidence="20">
        <text>(2E)-octenoyl-CoA + NADPH + H(+) = octanoyl-CoA + NADP(+)</text>
        <dbReference type="Rhea" id="RHEA:44952"/>
        <dbReference type="ChEBI" id="CHEBI:15378"/>
        <dbReference type="ChEBI" id="CHEBI:57386"/>
        <dbReference type="ChEBI" id="CHEBI:57783"/>
        <dbReference type="ChEBI" id="CHEBI:58349"/>
        <dbReference type="ChEBI" id="CHEBI:62242"/>
    </reaction>
    <physiologicalReaction direction="left-to-right" evidence="20">
        <dbReference type="Rhea" id="RHEA:44953"/>
    </physiologicalReaction>
</comment>
<evidence type="ECO:0000256" key="18">
    <source>
        <dbReference type="ARBA" id="ARBA00049251"/>
    </source>
</evidence>
<protein>
    <recommendedName>
        <fullName evidence="14">Peroxisomal trans-2-enoyl-CoA reductase</fullName>
        <ecNumber evidence="13">1.3.1.38</ecNumber>
    </recommendedName>
</protein>
<evidence type="ECO:0000313" key="22">
    <source>
        <dbReference type="Proteomes" id="UP000664169"/>
    </source>
</evidence>
<keyword evidence="9" id="KW-0576">Peroxisome</keyword>
<dbReference type="GO" id="GO:0019166">
    <property type="term" value="F:trans-2-enoyl-CoA reductase (NADPH) activity"/>
    <property type="evidence" value="ECO:0007669"/>
    <property type="project" value="UniProtKB-EC"/>
</dbReference>
<evidence type="ECO:0000256" key="17">
    <source>
        <dbReference type="ARBA" id="ARBA00049108"/>
    </source>
</evidence>
<evidence type="ECO:0000256" key="9">
    <source>
        <dbReference type="ARBA" id="ARBA00023140"/>
    </source>
</evidence>
<dbReference type="GO" id="GO:0005777">
    <property type="term" value="C:peroxisome"/>
    <property type="evidence" value="ECO:0007669"/>
    <property type="project" value="UniProtKB-SubCell"/>
</dbReference>
<dbReference type="InterPro" id="IPR002347">
    <property type="entry name" value="SDR_fam"/>
</dbReference>
<evidence type="ECO:0000256" key="14">
    <source>
        <dbReference type="ARBA" id="ARBA00041063"/>
    </source>
</evidence>
<comment type="catalytic activity">
    <reaction evidence="19">
        <text>(2E)-decenoyl-CoA + NADPH + H(+) = decanoyl-CoA + NADP(+)</text>
        <dbReference type="Rhea" id="RHEA:44960"/>
        <dbReference type="ChEBI" id="CHEBI:15378"/>
        <dbReference type="ChEBI" id="CHEBI:57783"/>
        <dbReference type="ChEBI" id="CHEBI:58349"/>
        <dbReference type="ChEBI" id="CHEBI:61406"/>
        <dbReference type="ChEBI" id="CHEBI:61430"/>
    </reaction>
    <physiologicalReaction direction="left-to-right" evidence="19">
        <dbReference type="Rhea" id="RHEA:44961"/>
    </physiologicalReaction>
</comment>
<evidence type="ECO:0000256" key="15">
    <source>
        <dbReference type="ARBA" id="ARBA00047570"/>
    </source>
</evidence>
<dbReference type="Proteomes" id="UP000664169">
    <property type="component" value="Unassembled WGS sequence"/>
</dbReference>
<keyword evidence="4" id="KW-0597">Phosphoprotein</keyword>
<dbReference type="Gene3D" id="3.40.50.720">
    <property type="entry name" value="NAD(P)-binding Rossmann-like Domain"/>
    <property type="match status" value="1"/>
</dbReference>
<reference evidence="21" key="1">
    <citation type="submission" date="2021-03" db="EMBL/GenBank/DDBJ databases">
        <authorList>
            <person name="Tagirdzhanova G."/>
        </authorList>
    </citation>
    <scope>NUCLEOTIDE SEQUENCE</scope>
</reference>
<proteinExistence type="predicted"/>
<evidence type="ECO:0000256" key="8">
    <source>
        <dbReference type="ARBA" id="ARBA00023098"/>
    </source>
</evidence>
<dbReference type="EMBL" id="CAJPDQ010000018">
    <property type="protein sequence ID" value="CAF9922465.1"/>
    <property type="molecule type" value="Genomic_DNA"/>
</dbReference>
<comment type="catalytic activity">
    <reaction evidence="17">
        <text>(2E)-hexenoyl-CoA + NADPH + H(+) = hexanoyl-CoA + NADP(+)</text>
        <dbReference type="Rhea" id="RHEA:44956"/>
        <dbReference type="ChEBI" id="CHEBI:15378"/>
        <dbReference type="ChEBI" id="CHEBI:57783"/>
        <dbReference type="ChEBI" id="CHEBI:58349"/>
        <dbReference type="ChEBI" id="CHEBI:62077"/>
        <dbReference type="ChEBI" id="CHEBI:62620"/>
    </reaction>
    <physiologicalReaction direction="left-to-right" evidence="17">
        <dbReference type="Rhea" id="RHEA:44957"/>
    </physiologicalReaction>
</comment>
<dbReference type="SUPFAM" id="SSF51735">
    <property type="entry name" value="NAD(P)-binding Rossmann-fold domains"/>
    <property type="match status" value="1"/>
</dbReference>
<dbReference type="GO" id="GO:0006633">
    <property type="term" value="P:fatty acid biosynthetic process"/>
    <property type="evidence" value="ECO:0007669"/>
    <property type="project" value="UniProtKB-KW"/>
</dbReference>
<comment type="subunit">
    <text evidence="12">Interacts with PEX5, probably required to target it into peroxisomes.</text>
</comment>
<evidence type="ECO:0000256" key="20">
    <source>
        <dbReference type="ARBA" id="ARBA00049559"/>
    </source>
</evidence>
<evidence type="ECO:0000256" key="7">
    <source>
        <dbReference type="ARBA" id="ARBA00023002"/>
    </source>
</evidence>
<comment type="catalytic activity">
    <reaction evidence="15">
        <text>(2E)-dodecenoyl-CoA + NADPH + H(+) = dodecanoyl-CoA + NADP(+)</text>
        <dbReference type="Rhea" id="RHEA:44964"/>
        <dbReference type="ChEBI" id="CHEBI:15378"/>
        <dbReference type="ChEBI" id="CHEBI:57330"/>
        <dbReference type="ChEBI" id="CHEBI:57375"/>
        <dbReference type="ChEBI" id="CHEBI:57783"/>
        <dbReference type="ChEBI" id="CHEBI:58349"/>
    </reaction>
    <physiologicalReaction direction="left-to-right" evidence="15">
        <dbReference type="Rhea" id="RHEA:44965"/>
    </physiologicalReaction>
</comment>
<evidence type="ECO:0000313" key="21">
    <source>
        <dbReference type="EMBL" id="CAF9922465.1"/>
    </source>
</evidence>
<accession>A0A8H3IIU7</accession>
<dbReference type="InterPro" id="IPR052388">
    <property type="entry name" value="Peroxisomal_t2-enoyl-CoA_red"/>
</dbReference>
<dbReference type="OrthoDB" id="414540at2759"/>
<evidence type="ECO:0000256" key="16">
    <source>
        <dbReference type="ARBA" id="ARBA00048686"/>
    </source>
</evidence>
<dbReference type="GO" id="GO:0033306">
    <property type="term" value="P:phytol metabolic process"/>
    <property type="evidence" value="ECO:0007669"/>
    <property type="project" value="TreeGrafter"/>
</dbReference>
<keyword evidence="7" id="KW-0560">Oxidoreductase</keyword>
<dbReference type="AlphaFoldDB" id="A0A8H3IIU7"/>
<keyword evidence="5" id="KW-0276">Fatty acid metabolism</keyword>
<keyword evidence="3" id="KW-0444">Lipid biosynthesis</keyword>